<dbReference type="RefSeq" id="XP_020306347.1">
    <property type="nucleotide sequence ID" value="XM_020450035.1"/>
</dbReference>
<dbReference type="OrthoDB" id="412876at2759"/>
<evidence type="ECO:0000256" key="5">
    <source>
        <dbReference type="PROSITE-ProRule" id="PRU01015"/>
    </source>
</evidence>
<feature type="repeat" description="ANK" evidence="4">
    <location>
        <begin position="51"/>
        <end position="83"/>
    </location>
</feature>
<dbReference type="EMBL" id="JH712132">
    <property type="protein sequence ID" value="EJD75486.1"/>
    <property type="molecule type" value="Genomic_DNA"/>
</dbReference>
<reference evidence="7" key="1">
    <citation type="submission" date="2012-04" db="EMBL/GenBank/DDBJ databases">
        <title>The Genome Sequence of Loa loa.</title>
        <authorList>
            <consortium name="The Broad Institute Genome Sequencing Platform"/>
            <consortium name="Broad Institute Genome Sequencing Center for Infectious Disease"/>
            <person name="Nutman T.B."/>
            <person name="Fink D.L."/>
            <person name="Russ C."/>
            <person name="Young S."/>
            <person name="Zeng Q."/>
            <person name="Gargeya S."/>
            <person name="Alvarado L."/>
            <person name="Berlin A."/>
            <person name="Chapman S.B."/>
            <person name="Chen Z."/>
            <person name="Freedman E."/>
            <person name="Gellesch M."/>
            <person name="Goldberg J."/>
            <person name="Griggs A."/>
            <person name="Gujja S."/>
            <person name="Heilman E.R."/>
            <person name="Heiman D."/>
            <person name="Howarth C."/>
            <person name="Mehta T."/>
            <person name="Neiman D."/>
            <person name="Pearson M."/>
            <person name="Roberts A."/>
            <person name="Saif S."/>
            <person name="Shea T."/>
            <person name="Shenoy N."/>
            <person name="Sisk P."/>
            <person name="Stolte C."/>
            <person name="Sykes S."/>
            <person name="White J."/>
            <person name="Yandava C."/>
            <person name="Haas B."/>
            <person name="Henn M.R."/>
            <person name="Nusbaum C."/>
            <person name="Birren B."/>
        </authorList>
    </citation>
    <scope>NUCLEOTIDE SEQUENCE [LARGE SCALE GENOMIC DNA]</scope>
</reference>
<protein>
    <submittedName>
        <fullName evidence="7">Arginine N-methyltransferase 7</fullName>
    </submittedName>
</protein>
<proteinExistence type="predicted"/>
<dbReference type="OMA" id="DAMVEPQ"/>
<dbReference type="Pfam" id="PF22528">
    <property type="entry name" value="PRMT_C"/>
    <property type="match status" value="1"/>
</dbReference>
<feature type="repeat" description="ANK" evidence="4">
    <location>
        <begin position="85"/>
        <end position="117"/>
    </location>
</feature>
<dbReference type="Gene3D" id="1.25.40.20">
    <property type="entry name" value="Ankyrin repeat-containing domain"/>
    <property type="match status" value="1"/>
</dbReference>
<dbReference type="Pfam" id="PF12796">
    <property type="entry name" value="Ank_2"/>
    <property type="match status" value="1"/>
</dbReference>
<dbReference type="CDD" id="cd02440">
    <property type="entry name" value="AdoMet_MTases"/>
    <property type="match status" value="1"/>
</dbReference>
<evidence type="ECO:0000259" key="6">
    <source>
        <dbReference type="Pfam" id="PF22528"/>
    </source>
</evidence>
<evidence type="ECO:0000256" key="2">
    <source>
        <dbReference type="ARBA" id="ARBA00022679"/>
    </source>
</evidence>
<dbReference type="FunCoup" id="A0A1S0UJ79">
    <property type="interactions" value="2446"/>
</dbReference>
<dbReference type="PROSITE" id="PS50088">
    <property type="entry name" value="ANK_REPEAT"/>
    <property type="match status" value="2"/>
</dbReference>
<dbReference type="FunFam" id="3.40.50.150:FF:000071">
    <property type="entry name" value="Protein arginine N-methyltransferase 7"/>
    <property type="match status" value="1"/>
</dbReference>
<dbReference type="InterPro" id="IPR029063">
    <property type="entry name" value="SAM-dependent_MTases_sf"/>
</dbReference>
<keyword evidence="1 5" id="KW-0489">Methyltransferase</keyword>
<dbReference type="Gene3D" id="2.70.160.11">
    <property type="entry name" value="Hnrnp arginine n-methyltransferase1"/>
    <property type="match status" value="2"/>
</dbReference>
<dbReference type="GO" id="GO:0016274">
    <property type="term" value="F:protein-arginine N-methyltransferase activity"/>
    <property type="evidence" value="ECO:0007669"/>
    <property type="project" value="InterPro"/>
</dbReference>
<dbReference type="KEGG" id="loa:LOAG_17373"/>
<dbReference type="PROSITE" id="PS51678">
    <property type="entry name" value="SAM_MT_PRMT"/>
    <property type="match status" value="1"/>
</dbReference>
<keyword evidence="4" id="KW-0040">ANK repeat</keyword>
<dbReference type="Gene3D" id="3.40.50.150">
    <property type="entry name" value="Vaccinia Virus protein VP39"/>
    <property type="match status" value="2"/>
</dbReference>
<dbReference type="InterPro" id="IPR025799">
    <property type="entry name" value="Arg_MeTrfase"/>
</dbReference>
<dbReference type="AlphaFoldDB" id="A0A1S0UJ79"/>
<gene>
    <name evidence="7" type="ORF">LOAG_17373</name>
</gene>
<dbReference type="InParanoid" id="A0A1S0UJ79"/>
<evidence type="ECO:0000256" key="1">
    <source>
        <dbReference type="ARBA" id="ARBA00022603"/>
    </source>
</evidence>
<dbReference type="GeneID" id="9943285"/>
<organism evidence="7">
    <name type="scientific">Loa loa</name>
    <name type="common">Eye worm</name>
    <name type="synonym">Filaria loa</name>
    <dbReference type="NCBI Taxonomy" id="7209"/>
    <lineage>
        <taxon>Eukaryota</taxon>
        <taxon>Metazoa</taxon>
        <taxon>Ecdysozoa</taxon>
        <taxon>Nematoda</taxon>
        <taxon>Chromadorea</taxon>
        <taxon>Rhabditida</taxon>
        <taxon>Spirurina</taxon>
        <taxon>Spiruromorpha</taxon>
        <taxon>Filarioidea</taxon>
        <taxon>Onchocercidae</taxon>
        <taxon>Loa</taxon>
    </lineage>
</organism>
<dbReference type="PANTHER" id="PTHR11006:SF4">
    <property type="entry name" value="PROTEIN ARGININE N-METHYLTRANSFERASE 7"/>
    <property type="match status" value="1"/>
</dbReference>
<sequence>MNNLKAATTILKYGAEEDAEKIFDLIKEKNAKEVLQILKSMRVPLNCTDKTGMSLLDQASWSGLDDVVRFLLANGVDPNKSTHDCGYKSLMFAAIAGHQSICQLLLDYGAHVYSTNEIGKTAAEMAAFVGQHECVSIINNYIALDEIEKLLHPNGDNSDEIYSKDFSHALHDLIKTHIIHPVWVMLFLRDHYQVIWQHRQKFCYVLDRIFERQLRCKESNEVMSLKLWLILYTVRDTCKFVETVLEKEEHKASTIIRNYVKQLLKMEQTCRIRPNLERYLRNAVQAFPYHQCLLFQALVKNLAAVEFGNLPDAFYLIMSIFSGQRMVETSHFCASCGAIISTKRCCKVDKEKQGEERRCSLRDSAASKTIVQNDGSISIDAIRDGQSENKDVERVASALADIKDRFIFSNYQLDALIVKIISTISRAFPRILSSRLQSLHIWIQNCLRRKHKAKMFLETVDPITGQRTWKVAEEDYDVAQEIARSGFGDMIHDFERNQRYELGLKSVISQLKKKNERVHVLDIGAGTGLLSMMAMRAGADSVTALEMLEPMAKCAEEIIRKNGYEKQIRLIASRSTELTDEEISTIEKGDVIVAEVFDTELIGEGALRTFKEAHQKLVKPGCRVVPSSARVLLVPVQSDFLMRFHQLPSRHFKVPEISKRCPGAGAIHDIHVSEVPEEEICVLAEPFVAFSFNFEDGYSINYNETVVRTFDAQSDGTFEAILMWWELDMDGTGQNILSTAPKWWNSGAKWRDHWVQGVYYLAQSIQVRKNETVALHCCHDEFSFWFAVPQNEFDASEPNFCRCKTHVACSRNAIHRLNEIDEDVAFDHFLEKNFTGKSVAIIDDGSLMSLLLAKYAKTVQIVEPNDHFMEVISAYIEENRIQNIRIYDDYTAVPCDEVDVVVSEPFYLFSFLPWDNLCFWFTVHKLLPSFESRYLPLSPGGGIMYAMPVKFDELWKIAAPFGIVEGFDLSPFDNVIIKARSAVDAMVEPHPLWEYPSIITGEPVILARFDFNEPPTHASFKTKIAPSMIGTNAIIFWMDWLHDDFRLTSGLLNEPEIGKRPNWSISHRQGVHFLPESARCLESPSSINIKADFCPNAQFLFHFQYETS</sequence>
<feature type="domain" description="Protein arginine N-methyltransferase" evidence="6">
    <location>
        <begin position="688"/>
        <end position="776"/>
    </location>
</feature>
<dbReference type="InterPro" id="IPR055135">
    <property type="entry name" value="PRMT_dom"/>
</dbReference>
<dbReference type="PANTHER" id="PTHR11006">
    <property type="entry name" value="PROTEIN ARGININE N-METHYLTRANSFERASE"/>
    <property type="match status" value="1"/>
</dbReference>
<accession>A0A1S0UJ79</accession>
<dbReference type="SMART" id="SM00248">
    <property type="entry name" value="ANK"/>
    <property type="match status" value="3"/>
</dbReference>
<dbReference type="SUPFAM" id="SSF48403">
    <property type="entry name" value="Ankyrin repeat"/>
    <property type="match status" value="1"/>
</dbReference>
<dbReference type="GO" id="GO:0042054">
    <property type="term" value="F:histone methyltransferase activity"/>
    <property type="evidence" value="ECO:0007669"/>
    <property type="project" value="TreeGrafter"/>
</dbReference>
<evidence type="ECO:0000256" key="3">
    <source>
        <dbReference type="ARBA" id="ARBA00022691"/>
    </source>
</evidence>
<dbReference type="Pfam" id="PF06325">
    <property type="entry name" value="PrmA"/>
    <property type="match status" value="1"/>
</dbReference>
<name>A0A1S0UJ79_LOALO</name>
<dbReference type="CTD" id="9943285"/>
<evidence type="ECO:0000313" key="7">
    <source>
        <dbReference type="EMBL" id="EJD75486.1"/>
    </source>
</evidence>
<evidence type="ECO:0000256" key="4">
    <source>
        <dbReference type="PROSITE-ProRule" id="PRU00023"/>
    </source>
</evidence>
<dbReference type="GO" id="GO:0032259">
    <property type="term" value="P:methylation"/>
    <property type="evidence" value="ECO:0007669"/>
    <property type="project" value="UniProtKB-KW"/>
</dbReference>
<dbReference type="SUPFAM" id="SSF53335">
    <property type="entry name" value="S-adenosyl-L-methionine-dependent methyltransferases"/>
    <property type="match status" value="2"/>
</dbReference>
<dbReference type="InterPro" id="IPR002110">
    <property type="entry name" value="Ankyrin_rpt"/>
</dbReference>
<dbReference type="InterPro" id="IPR036770">
    <property type="entry name" value="Ankyrin_rpt-contain_sf"/>
</dbReference>
<keyword evidence="3 5" id="KW-0949">S-adenosyl-L-methionine</keyword>
<keyword evidence="2 5" id="KW-0808">Transferase</keyword>